<protein>
    <submittedName>
        <fullName evidence="2">DUF4291 family protein</fullName>
    </submittedName>
</protein>
<accession>A0A6N7Z8T9</accession>
<evidence type="ECO:0000256" key="1">
    <source>
        <dbReference type="SAM" id="MobiDB-lite"/>
    </source>
</evidence>
<evidence type="ECO:0000313" key="3">
    <source>
        <dbReference type="Proteomes" id="UP000440096"/>
    </source>
</evidence>
<organism evidence="2 3">
    <name type="scientific">Amycolatopsis pithecellobii</name>
    <dbReference type="NCBI Taxonomy" id="664692"/>
    <lineage>
        <taxon>Bacteria</taxon>
        <taxon>Bacillati</taxon>
        <taxon>Actinomycetota</taxon>
        <taxon>Actinomycetes</taxon>
        <taxon>Pseudonocardiales</taxon>
        <taxon>Pseudonocardiaceae</taxon>
        <taxon>Amycolatopsis</taxon>
    </lineage>
</organism>
<name>A0A6N7Z8T9_9PSEU</name>
<evidence type="ECO:0000313" key="2">
    <source>
        <dbReference type="EMBL" id="MTD58140.1"/>
    </source>
</evidence>
<feature type="region of interest" description="Disordered" evidence="1">
    <location>
        <begin position="178"/>
        <end position="242"/>
    </location>
</feature>
<proteinExistence type="predicted"/>
<gene>
    <name evidence="2" type="ORF">GKO32_29800</name>
</gene>
<sequence length="323" mass="35461">MQSPPNPVLDTESQRRVRGTFTDLTVTVYQAYSPPIADAGLAAGTFVSPFKRDRMTWIKPSFLWIMYRSGWATKPSQERILAIEITRVGFEWALAHAALSHHDSHVYQSPDQWRQRVQTSPVRIQWDPDRSITLQALDQRAIQIGLSNEAVDRYVETWIQDINDVTDLATEIHHHSDVGDLDAPRANTGRAHLPAPGLDPPGHRRQHSDNSVTAVLEPPGRWPGNHRGISRRTRSADDRILSRSSEAAASSITCHAAGVPTASSVSNALNARSLNSSKSGFHNSARRTDATQPGSLRSCRLSSISAGCVCGSRVSRAAVRIGT</sequence>
<dbReference type="InterPro" id="IPR025633">
    <property type="entry name" value="DUF4291"/>
</dbReference>
<dbReference type="Pfam" id="PF14124">
    <property type="entry name" value="DUF4291"/>
    <property type="match status" value="1"/>
</dbReference>
<dbReference type="PANTHER" id="PTHR38567:SF1">
    <property type="entry name" value="DUF4291 DOMAIN-CONTAINING PROTEIN"/>
    <property type="match status" value="1"/>
</dbReference>
<comment type="caution">
    <text evidence="2">The sequence shown here is derived from an EMBL/GenBank/DDBJ whole genome shotgun (WGS) entry which is preliminary data.</text>
</comment>
<dbReference type="EMBL" id="WMBA01000061">
    <property type="protein sequence ID" value="MTD58140.1"/>
    <property type="molecule type" value="Genomic_DNA"/>
</dbReference>
<reference evidence="2 3" key="1">
    <citation type="submission" date="2019-11" db="EMBL/GenBank/DDBJ databases">
        <title>Draft genome of Amycolatopsis RM579.</title>
        <authorList>
            <person name="Duangmal K."/>
            <person name="Mingma R."/>
        </authorList>
    </citation>
    <scope>NUCLEOTIDE SEQUENCE [LARGE SCALE GENOMIC DNA]</scope>
    <source>
        <strain evidence="2 3">RM579</strain>
    </source>
</reference>
<dbReference type="AlphaFoldDB" id="A0A6N7Z8T9"/>
<dbReference type="Proteomes" id="UP000440096">
    <property type="component" value="Unassembled WGS sequence"/>
</dbReference>
<keyword evidence="3" id="KW-1185">Reference proteome</keyword>
<dbReference type="PANTHER" id="PTHR38567">
    <property type="entry name" value="DUF4291 DOMAIN-CONTAINING PROTEIN"/>
    <property type="match status" value="1"/>
</dbReference>